<feature type="non-terminal residue" evidence="2">
    <location>
        <position position="1"/>
    </location>
</feature>
<name>A0ABD0KER5_9CAEN</name>
<dbReference type="Gene3D" id="2.60.40.10">
    <property type="entry name" value="Immunoglobulins"/>
    <property type="match status" value="1"/>
</dbReference>
<evidence type="ECO:0000259" key="1">
    <source>
        <dbReference type="PROSITE" id="PS50835"/>
    </source>
</evidence>
<feature type="domain" description="Ig-like" evidence="1">
    <location>
        <begin position="223"/>
        <end position="301"/>
    </location>
</feature>
<dbReference type="Proteomes" id="UP001519460">
    <property type="component" value="Unassembled WGS sequence"/>
</dbReference>
<evidence type="ECO:0000313" key="2">
    <source>
        <dbReference type="EMBL" id="KAK7485511.1"/>
    </source>
</evidence>
<dbReference type="InterPro" id="IPR007110">
    <property type="entry name" value="Ig-like_dom"/>
</dbReference>
<dbReference type="PROSITE" id="PS50835">
    <property type="entry name" value="IG_LIKE"/>
    <property type="match status" value="1"/>
</dbReference>
<dbReference type="EMBL" id="JACVVK020000193">
    <property type="protein sequence ID" value="KAK7485511.1"/>
    <property type="molecule type" value="Genomic_DNA"/>
</dbReference>
<comment type="caution">
    <text evidence="2">The sequence shown here is derived from an EMBL/GenBank/DDBJ whole genome shotgun (WGS) entry which is preliminary data.</text>
</comment>
<protein>
    <recommendedName>
        <fullName evidence="1">Ig-like domain-containing protein</fullName>
    </recommendedName>
</protein>
<dbReference type="InterPro" id="IPR013783">
    <property type="entry name" value="Ig-like_fold"/>
</dbReference>
<proteinExistence type="predicted"/>
<keyword evidence="3" id="KW-1185">Reference proteome</keyword>
<organism evidence="2 3">
    <name type="scientific">Batillaria attramentaria</name>
    <dbReference type="NCBI Taxonomy" id="370345"/>
    <lineage>
        <taxon>Eukaryota</taxon>
        <taxon>Metazoa</taxon>
        <taxon>Spiralia</taxon>
        <taxon>Lophotrochozoa</taxon>
        <taxon>Mollusca</taxon>
        <taxon>Gastropoda</taxon>
        <taxon>Caenogastropoda</taxon>
        <taxon>Sorbeoconcha</taxon>
        <taxon>Cerithioidea</taxon>
        <taxon>Batillariidae</taxon>
        <taxon>Batillaria</taxon>
    </lineage>
</organism>
<accession>A0ABD0KER5</accession>
<reference evidence="2 3" key="1">
    <citation type="journal article" date="2023" name="Sci. Data">
        <title>Genome assembly of the Korean intertidal mud-creeper Batillaria attramentaria.</title>
        <authorList>
            <person name="Patra A.K."/>
            <person name="Ho P.T."/>
            <person name="Jun S."/>
            <person name="Lee S.J."/>
            <person name="Kim Y."/>
            <person name="Won Y.J."/>
        </authorList>
    </citation>
    <scope>NUCLEOTIDE SEQUENCE [LARGE SCALE GENOMIC DNA]</scope>
    <source>
        <strain evidence="2">Wonlab-2016</strain>
    </source>
</reference>
<gene>
    <name evidence="2" type="ORF">BaRGS_00023199</name>
</gene>
<dbReference type="AlphaFoldDB" id="A0ABD0KER5"/>
<sequence>LDLQQCVSNVIEVDETSSSNVVTCRGAGQNEDITWKYISASGATVNIGTCPPSGLCSNANPLFSSTRSPSSTSSQLTFKLDIKTYRSQYGGMTLICDTPSTDEISCQLDVIHRAEVTSCSAQSNTSGTQWTVGGTCAVSKAYSERNRYSCAWAEHRAGSSTTIPASQTSLTKTSYTEGGATYNHVTCSFNRPFPTVTGTYTYSVIISPGSVTPTVPGSNTIVPPAKPSTDCPAGFIKQGDTLRCTCSTTNPGTPPATVTWDGQSGAQLEVTGVTSSDNNKQYTCQVRWGNRVVHDTTYTLRVACE</sequence>
<evidence type="ECO:0000313" key="3">
    <source>
        <dbReference type="Proteomes" id="UP001519460"/>
    </source>
</evidence>